<organism evidence="2 3">
    <name type="scientific">Ferrimonas aestuarii</name>
    <dbReference type="NCBI Taxonomy" id="2569539"/>
    <lineage>
        <taxon>Bacteria</taxon>
        <taxon>Pseudomonadati</taxon>
        <taxon>Pseudomonadota</taxon>
        <taxon>Gammaproteobacteria</taxon>
        <taxon>Alteromonadales</taxon>
        <taxon>Ferrimonadaceae</taxon>
        <taxon>Ferrimonas</taxon>
    </lineage>
</organism>
<feature type="signal peptide" evidence="1">
    <location>
        <begin position="1"/>
        <end position="29"/>
    </location>
</feature>
<evidence type="ECO:0000256" key="1">
    <source>
        <dbReference type="SAM" id="SignalP"/>
    </source>
</evidence>
<name>A0A4U1BRU3_9GAMM</name>
<proteinExistence type="predicted"/>
<sequence>MTVRNWFFGVASLLIVATALLLASQHVHSSPGIFYKPAPLELKDNQVLNVYYFHGNVRCSTCKRIEKYTTQALQQGYLKPLGQHTLQLKTVNVEAEGNGHYVKDFQLMTRSVVLELTEDGKTLSWQRLDRVWQLVNDEQKFTNYLYKEIERITQDKPSV</sequence>
<keyword evidence="3" id="KW-1185">Reference proteome</keyword>
<dbReference type="EMBL" id="SWCJ01000001">
    <property type="protein sequence ID" value="TKB58397.1"/>
    <property type="molecule type" value="Genomic_DNA"/>
</dbReference>
<reference evidence="2 3" key="1">
    <citation type="submission" date="2019-04" db="EMBL/GenBank/DDBJ databases">
        <authorList>
            <person name="Hwang J.C."/>
        </authorList>
    </citation>
    <scope>NUCLEOTIDE SEQUENCE [LARGE SCALE GENOMIC DNA]</scope>
    <source>
        <strain evidence="2 3">IMCC35002</strain>
    </source>
</reference>
<dbReference type="OrthoDB" id="5524063at2"/>
<evidence type="ECO:0008006" key="4">
    <source>
        <dbReference type="Google" id="ProtNLM"/>
    </source>
</evidence>
<accession>A0A4U1BRU3</accession>
<evidence type="ECO:0000313" key="2">
    <source>
        <dbReference type="EMBL" id="TKB58397.1"/>
    </source>
</evidence>
<evidence type="ECO:0000313" key="3">
    <source>
        <dbReference type="Proteomes" id="UP000305675"/>
    </source>
</evidence>
<feature type="chain" id="PRO_5020819497" description="Secreted protein" evidence="1">
    <location>
        <begin position="30"/>
        <end position="159"/>
    </location>
</feature>
<comment type="caution">
    <text evidence="2">The sequence shown here is derived from an EMBL/GenBank/DDBJ whole genome shotgun (WGS) entry which is preliminary data.</text>
</comment>
<dbReference type="InterPro" id="IPR047698">
    <property type="entry name" value="ArsF-like"/>
</dbReference>
<keyword evidence="1" id="KW-0732">Signal</keyword>
<dbReference type="NCBIfam" id="NF040494">
    <property type="entry name" value="nitrored_ArsF"/>
    <property type="match status" value="1"/>
</dbReference>
<dbReference type="RefSeq" id="WP_136861545.1">
    <property type="nucleotide sequence ID" value="NZ_SWCJ01000001.1"/>
</dbReference>
<protein>
    <recommendedName>
        <fullName evidence="4">Secreted protein</fullName>
    </recommendedName>
</protein>
<dbReference type="Proteomes" id="UP000305675">
    <property type="component" value="Unassembled WGS sequence"/>
</dbReference>
<gene>
    <name evidence="2" type="ORF">FCL42_01220</name>
</gene>
<dbReference type="AlphaFoldDB" id="A0A4U1BRU3"/>